<feature type="region of interest" description="Disordered" evidence="1">
    <location>
        <begin position="151"/>
        <end position="190"/>
    </location>
</feature>
<accession>A0A956NAY3</accession>
<name>A0A956NAY3_UNCEI</name>
<feature type="compositionally biased region" description="Gly residues" evidence="1">
    <location>
        <begin position="152"/>
        <end position="162"/>
    </location>
</feature>
<proteinExistence type="predicted"/>
<comment type="caution">
    <text evidence="2">The sequence shown here is derived from an EMBL/GenBank/DDBJ whole genome shotgun (WGS) entry which is preliminary data.</text>
</comment>
<dbReference type="AlphaFoldDB" id="A0A956NAY3"/>
<dbReference type="EMBL" id="JAGQHS010000028">
    <property type="protein sequence ID" value="MCA9755651.1"/>
    <property type="molecule type" value="Genomic_DNA"/>
</dbReference>
<feature type="region of interest" description="Disordered" evidence="1">
    <location>
        <begin position="1"/>
        <end position="21"/>
    </location>
</feature>
<gene>
    <name evidence="2" type="ORF">KDA27_07610</name>
</gene>
<feature type="compositionally biased region" description="Acidic residues" evidence="1">
    <location>
        <begin position="208"/>
        <end position="230"/>
    </location>
</feature>
<feature type="compositionally biased region" description="Acidic residues" evidence="1">
    <location>
        <begin position="163"/>
        <end position="173"/>
    </location>
</feature>
<reference evidence="2" key="2">
    <citation type="journal article" date="2021" name="Microbiome">
        <title>Successional dynamics and alternative stable states in a saline activated sludge microbial community over 9 years.</title>
        <authorList>
            <person name="Wang Y."/>
            <person name="Ye J."/>
            <person name="Ju F."/>
            <person name="Liu L."/>
            <person name="Boyd J.A."/>
            <person name="Deng Y."/>
            <person name="Parks D.H."/>
            <person name="Jiang X."/>
            <person name="Yin X."/>
            <person name="Woodcroft B.J."/>
            <person name="Tyson G.W."/>
            <person name="Hugenholtz P."/>
            <person name="Polz M.F."/>
            <person name="Zhang T."/>
        </authorList>
    </citation>
    <scope>NUCLEOTIDE SEQUENCE</scope>
    <source>
        <strain evidence="2">HKST-UBA02</strain>
    </source>
</reference>
<evidence type="ECO:0000313" key="3">
    <source>
        <dbReference type="Proteomes" id="UP000739538"/>
    </source>
</evidence>
<evidence type="ECO:0000256" key="1">
    <source>
        <dbReference type="SAM" id="MobiDB-lite"/>
    </source>
</evidence>
<protein>
    <submittedName>
        <fullName evidence="2">Uncharacterized protein</fullName>
    </submittedName>
</protein>
<sequence>MSDSSESKQATGASANRSTGAGGAVLGSPLGRVIASALFALFLVVFGSGCFQAETLVRVHGDGSGEVEVVSMISQEAAEQAKEMAKLFAEEGAEVEEPDLFPQADLESAAAKMGEGVRFVRSEPVSKDGFVGVRAYYAFDDVRKLTVHMDPDGGGMGGGGMEGDGDGSEEFGEGEMSGHDAGPDDGITFDLTSSGKGKKLIVHLPDSDSAEDEAVDTEDESMDEDGEMEDPMAGGEPTDEEMQFIQDLFGGFRFSLAVETDGKITHTNSPYAEGNRVTLFDIDFGKLMANMPKFKELAGRGEPGSMAEAAEWLQEFDGIKVHLEDTVEIEFSGK</sequence>
<dbReference type="Proteomes" id="UP000739538">
    <property type="component" value="Unassembled WGS sequence"/>
</dbReference>
<feature type="compositionally biased region" description="Polar residues" evidence="1">
    <location>
        <begin position="1"/>
        <end position="19"/>
    </location>
</feature>
<organism evidence="2 3">
    <name type="scientific">Eiseniibacteriota bacterium</name>
    <dbReference type="NCBI Taxonomy" id="2212470"/>
    <lineage>
        <taxon>Bacteria</taxon>
        <taxon>Candidatus Eiseniibacteriota</taxon>
    </lineage>
</organism>
<evidence type="ECO:0000313" key="2">
    <source>
        <dbReference type="EMBL" id="MCA9755651.1"/>
    </source>
</evidence>
<feature type="region of interest" description="Disordered" evidence="1">
    <location>
        <begin position="204"/>
        <end position="234"/>
    </location>
</feature>
<reference evidence="2" key="1">
    <citation type="submission" date="2020-04" db="EMBL/GenBank/DDBJ databases">
        <authorList>
            <person name="Zhang T."/>
        </authorList>
    </citation>
    <scope>NUCLEOTIDE SEQUENCE</scope>
    <source>
        <strain evidence="2">HKST-UBA02</strain>
    </source>
</reference>